<dbReference type="EMBL" id="VKKY01000002">
    <property type="protein sequence ID" value="KAA3438354.1"/>
    <property type="molecule type" value="Genomic_DNA"/>
</dbReference>
<dbReference type="InterPro" id="IPR029058">
    <property type="entry name" value="AB_hydrolase_fold"/>
</dbReference>
<dbReference type="GO" id="GO:0052689">
    <property type="term" value="F:carboxylic ester hydrolase activity"/>
    <property type="evidence" value="ECO:0007669"/>
    <property type="project" value="TreeGrafter"/>
</dbReference>
<dbReference type="InterPro" id="IPR053145">
    <property type="entry name" value="AB_hydrolase_Est10"/>
</dbReference>
<feature type="domain" description="Serine aminopeptidase S33" evidence="2">
    <location>
        <begin position="80"/>
        <end position="205"/>
    </location>
</feature>
<reference evidence="3 4" key="1">
    <citation type="submission" date="2019-07" db="EMBL/GenBank/DDBJ databases">
        <title>Rufibacter sp. nov., isolated from lake sediment.</title>
        <authorList>
            <person name="Qu J.-H."/>
        </authorList>
    </citation>
    <scope>NUCLEOTIDE SEQUENCE [LARGE SCALE GENOMIC DNA]</scope>
    <source>
        <strain evidence="3 4">NBS58-1</strain>
    </source>
</reference>
<keyword evidence="4" id="KW-1185">Reference proteome</keyword>
<dbReference type="RefSeq" id="WP_149091412.1">
    <property type="nucleotide sequence ID" value="NZ_VKKY01000002.1"/>
</dbReference>
<dbReference type="SUPFAM" id="SSF53474">
    <property type="entry name" value="alpha/beta-Hydrolases"/>
    <property type="match status" value="1"/>
</dbReference>
<dbReference type="PANTHER" id="PTHR43265">
    <property type="entry name" value="ESTERASE ESTD"/>
    <property type="match status" value="1"/>
</dbReference>
<comment type="caution">
    <text evidence="3">The sequence shown here is derived from an EMBL/GenBank/DDBJ whole genome shotgun (WGS) entry which is preliminary data.</text>
</comment>
<organism evidence="3 4">
    <name type="scientific">Rufibacter hautae</name>
    <dbReference type="NCBI Taxonomy" id="2595005"/>
    <lineage>
        <taxon>Bacteria</taxon>
        <taxon>Pseudomonadati</taxon>
        <taxon>Bacteroidota</taxon>
        <taxon>Cytophagia</taxon>
        <taxon>Cytophagales</taxon>
        <taxon>Hymenobacteraceae</taxon>
        <taxon>Rufibacter</taxon>
    </lineage>
</organism>
<dbReference type="PANTHER" id="PTHR43265:SF1">
    <property type="entry name" value="ESTERASE ESTD"/>
    <property type="match status" value="1"/>
</dbReference>
<gene>
    <name evidence="3" type="ORF">FOA19_13990</name>
</gene>
<evidence type="ECO:0000259" key="2">
    <source>
        <dbReference type="Pfam" id="PF12146"/>
    </source>
</evidence>
<name>A0A5B6TGI2_9BACT</name>
<dbReference type="Gene3D" id="3.40.50.1820">
    <property type="entry name" value="alpha/beta hydrolase"/>
    <property type="match status" value="1"/>
</dbReference>
<feature type="chain" id="PRO_5023019942" evidence="1">
    <location>
        <begin position="21"/>
        <end position="318"/>
    </location>
</feature>
<evidence type="ECO:0000313" key="4">
    <source>
        <dbReference type="Proteomes" id="UP000324133"/>
    </source>
</evidence>
<sequence length="318" mass="34057">MKNPLLLALMLFWLVTKSYGQTEAPAVGAPIDLETQKGTIKGTLLLPATAGKMPVVLLISGSGPTDRDGNNPAMKNNSLKMVAEAFYAQGIASVRFDKRGIAASKEAALSEFDLRFDHYVQDAVAWIQKLKGDPRFSKVVVLGHSEGSLIGMVAARQAQADAFISVSGAGQSADKVLRHQLQGQPPMVKEAAFPILDQLAQGKAVPEVTPMLASLFRPSVQPYLISWFKFDPQVELAKLKIPVLVVQGTADLQVSVQDAHYLMGAAGKGQLVLLDNMNHVLKETTSDRNANLSTYSNPSLPLAAGLTPALVTFVKAVK</sequence>
<protein>
    <submittedName>
        <fullName evidence="3">Lysophospholipase</fullName>
    </submittedName>
</protein>
<dbReference type="Pfam" id="PF12146">
    <property type="entry name" value="Hydrolase_4"/>
    <property type="match status" value="1"/>
</dbReference>
<accession>A0A5B6TGI2</accession>
<dbReference type="Proteomes" id="UP000324133">
    <property type="component" value="Unassembled WGS sequence"/>
</dbReference>
<dbReference type="InterPro" id="IPR022742">
    <property type="entry name" value="Hydrolase_4"/>
</dbReference>
<dbReference type="OrthoDB" id="9809549at2"/>
<evidence type="ECO:0000256" key="1">
    <source>
        <dbReference type="SAM" id="SignalP"/>
    </source>
</evidence>
<keyword evidence="1" id="KW-0732">Signal</keyword>
<proteinExistence type="predicted"/>
<dbReference type="AlphaFoldDB" id="A0A5B6TGI2"/>
<evidence type="ECO:0000313" key="3">
    <source>
        <dbReference type="EMBL" id="KAA3438354.1"/>
    </source>
</evidence>
<feature type="signal peptide" evidence="1">
    <location>
        <begin position="1"/>
        <end position="20"/>
    </location>
</feature>